<proteinExistence type="predicted"/>
<protein>
    <recommendedName>
        <fullName evidence="3">HEAT repeat domain-containing protein</fullName>
    </recommendedName>
</protein>
<dbReference type="InterPro" id="IPR016024">
    <property type="entry name" value="ARM-type_fold"/>
</dbReference>
<reference evidence="1 2" key="1">
    <citation type="submission" date="2018-01" db="EMBL/GenBank/DDBJ databases">
        <title>Cryobacterium sp. nov., from glaciers in China.</title>
        <authorList>
            <person name="Liu Q."/>
            <person name="Xin Y.-H."/>
        </authorList>
    </citation>
    <scope>NUCLEOTIDE SEQUENCE [LARGE SCALE GENOMIC DNA]</scope>
    <source>
        <strain evidence="1 2">TMB1-8</strain>
    </source>
</reference>
<dbReference type="Proteomes" id="UP000237104">
    <property type="component" value="Unassembled WGS sequence"/>
</dbReference>
<name>A0A2S3Z641_9MICO</name>
<comment type="caution">
    <text evidence="1">The sequence shown here is derived from an EMBL/GenBank/DDBJ whole genome shotgun (WGS) entry which is preliminary data.</text>
</comment>
<dbReference type="SUPFAM" id="SSF48371">
    <property type="entry name" value="ARM repeat"/>
    <property type="match status" value="1"/>
</dbReference>
<dbReference type="Gene3D" id="1.25.10.10">
    <property type="entry name" value="Leucine-rich Repeat Variant"/>
    <property type="match status" value="1"/>
</dbReference>
<evidence type="ECO:0000313" key="1">
    <source>
        <dbReference type="EMBL" id="POH59667.1"/>
    </source>
</evidence>
<dbReference type="EMBL" id="PPXF01000065">
    <property type="protein sequence ID" value="POH59667.1"/>
    <property type="molecule type" value="Genomic_DNA"/>
</dbReference>
<gene>
    <name evidence="1" type="ORF">C3B59_17395</name>
</gene>
<dbReference type="InterPro" id="IPR011989">
    <property type="entry name" value="ARM-like"/>
</dbReference>
<evidence type="ECO:0000313" key="2">
    <source>
        <dbReference type="Proteomes" id="UP000237104"/>
    </source>
</evidence>
<sequence length="363" mass="39812">MTMNDEETRTVRAAFTASLFSDPFRTRQTVLQGVAESTGIPIEHVNEALPSPGSPAWVAEFSASRKLLPLAWDRDVDELRAAITGPVDGRWQALRTLLSATVPSDSSRALLLDIIRGTDTHLRISAIESGWRHFEGRSALRDALRELIDETGDERVRVAAIRRVGVDVDRDPRLVTTLLAALSASEPIAVRKAAIDALATSARGYPRAIALVAHGMSDEDNGIRAASFAAVCTLVDDDTERMLVERMVRAGARYEPLVGAYAALDQLRQRRPAVVRSVLQQLSDILPEHRRAAVELASILTGSGDEQAVRAVLAARDDPAAEVRSAVERFIDRLRERNTPRDTSAIWRGTHRQLSPEVEALLE</sequence>
<evidence type="ECO:0008006" key="3">
    <source>
        <dbReference type="Google" id="ProtNLM"/>
    </source>
</evidence>
<organism evidence="1 2">
    <name type="scientific">Cryobacterium zongtaii</name>
    <dbReference type="NCBI Taxonomy" id="1259217"/>
    <lineage>
        <taxon>Bacteria</taxon>
        <taxon>Bacillati</taxon>
        <taxon>Actinomycetota</taxon>
        <taxon>Actinomycetes</taxon>
        <taxon>Micrococcales</taxon>
        <taxon>Microbacteriaceae</taxon>
        <taxon>Cryobacterium</taxon>
    </lineage>
</organism>
<dbReference type="AlphaFoldDB" id="A0A2S3Z641"/>
<dbReference type="Pfam" id="PF13646">
    <property type="entry name" value="HEAT_2"/>
    <property type="match status" value="1"/>
</dbReference>
<accession>A0A2S3Z641</accession>